<dbReference type="AlphaFoldDB" id="E6VXK7"/>
<dbReference type="Proteomes" id="UP000002191">
    <property type="component" value="Chromosome"/>
</dbReference>
<evidence type="ECO:0000313" key="1">
    <source>
        <dbReference type="EMBL" id="ADU61465.1"/>
    </source>
</evidence>
<accession>E6VXK7</accession>
<protein>
    <submittedName>
        <fullName evidence="1">Uncharacterized protein</fullName>
    </submittedName>
</protein>
<reference evidence="1 2" key="2">
    <citation type="journal article" date="2014" name="Genome Announc.">
        <title>Complete Genome Sequence of the Subsurface, Mesophilic Sulfate-Reducing Bacterium Desulfovibrio aespoeensis Aspo-2.</title>
        <authorList>
            <person name="Pedersen K."/>
            <person name="Bengtsson A."/>
            <person name="Edlund J."/>
            <person name="Rabe L."/>
            <person name="Hazen T."/>
            <person name="Chakraborty R."/>
            <person name="Goodwin L."/>
            <person name="Shapiro N."/>
        </authorList>
    </citation>
    <scope>NUCLEOTIDE SEQUENCE [LARGE SCALE GENOMIC DNA]</scope>
    <source>
        <strain evidence="2">ATCC 700646 / DSM 10631 / Aspo-2</strain>
    </source>
</reference>
<reference evidence="2" key="1">
    <citation type="submission" date="2010-12" db="EMBL/GenBank/DDBJ databases">
        <title>Complete sequence of Desulfovibrio aespoeensis Aspo-2.</title>
        <authorList>
            <consortium name="US DOE Joint Genome Institute"/>
            <person name="Lucas S."/>
            <person name="Copeland A."/>
            <person name="Lapidus A."/>
            <person name="Cheng J.-F."/>
            <person name="Goodwin L."/>
            <person name="Pitluck S."/>
            <person name="Chertkov O."/>
            <person name="Misra M."/>
            <person name="Detter J.C."/>
            <person name="Han C."/>
            <person name="Tapia R."/>
            <person name="Land M."/>
            <person name="Hauser L."/>
            <person name="Kyrpides N."/>
            <person name="Ivanova N."/>
            <person name="Ovchinnikova G."/>
            <person name="Pedersen K."/>
            <person name="Jagevall S."/>
            <person name="Hazen T."/>
            <person name="Woyke T."/>
        </authorList>
    </citation>
    <scope>NUCLEOTIDE SEQUENCE [LARGE SCALE GENOMIC DNA]</scope>
    <source>
        <strain evidence="2">ATCC 700646 / DSM 10631 / Aspo-2</strain>
    </source>
</reference>
<proteinExistence type="predicted"/>
<keyword evidence="2" id="KW-1185">Reference proteome</keyword>
<dbReference type="STRING" id="643562.Daes_0443"/>
<name>E6VXK7_PSEA9</name>
<dbReference type="KEGG" id="das:Daes_0443"/>
<evidence type="ECO:0000313" key="2">
    <source>
        <dbReference type="Proteomes" id="UP000002191"/>
    </source>
</evidence>
<dbReference type="HOGENOM" id="CLU_2896682_0_0_7"/>
<organism evidence="1 2">
    <name type="scientific">Pseudodesulfovibrio aespoeensis (strain ATCC 700646 / DSM 10631 / Aspo-2)</name>
    <name type="common">Desulfovibrio aespoeensis</name>
    <dbReference type="NCBI Taxonomy" id="643562"/>
    <lineage>
        <taxon>Bacteria</taxon>
        <taxon>Pseudomonadati</taxon>
        <taxon>Thermodesulfobacteriota</taxon>
        <taxon>Desulfovibrionia</taxon>
        <taxon>Desulfovibrionales</taxon>
        <taxon>Desulfovibrionaceae</taxon>
    </lineage>
</organism>
<sequence>MTERQPQNNKACSKGDSLGCYIKTRDQILKDMDKQAERFKTLHDKVTRKIAQGVRRYTDDAL</sequence>
<dbReference type="RefSeq" id="WP_013513402.1">
    <property type="nucleotide sequence ID" value="NC_014844.1"/>
</dbReference>
<dbReference type="EMBL" id="CP002431">
    <property type="protein sequence ID" value="ADU61465.1"/>
    <property type="molecule type" value="Genomic_DNA"/>
</dbReference>
<gene>
    <name evidence="1" type="ordered locus">Daes_0443</name>
</gene>